<dbReference type="InterPro" id="IPR045864">
    <property type="entry name" value="aa-tRNA-synth_II/BPL/LPL"/>
</dbReference>
<dbReference type="Pfam" id="PF02912">
    <property type="entry name" value="Phe_tRNA-synt_N"/>
    <property type="match status" value="1"/>
</dbReference>
<keyword evidence="9" id="KW-0479">Metal-binding</keyword>
<dbReference type="EC" id="6.1.1.20" evidence="5"/>
<dbReference type="AlphaFoldDB" id="A0A5J4KXN8"/>
<evidence type="ECO:0000256" key="12">
    <source>
        <dbReference type="ARBA" id="ARBA00022842"/>
    </source>
</evidence>
<comment type="cofactor">
    <cofactor evidence="1">
        <name>Mg(2+)</name>
        <dbReference type="ChEBI" id="CHEBI:18420"/>
    </cofactor>
</comment>
<evidence type="ECO:0000256" key="8">
    <source>
        <dbReference type="ARBA" id="ARBA00022598"/>
    </source>
</evidence>
<evidence type="ECO:0000256" key="7">
    <source>
        <dbReference type="ARBA" id="ARBA00022490"/>
    </source>
</evidence>
<evidence type="ECO:0000256" key="3">
    <source>
        <dbReference type="ARBA" id="ARBA00010207"/>
    </source>
</evidence>
<dbReference type="PROSITE" id="PS50862">
    <property type="entry name" value="AA_TRNA_LIGASE_II"/>
    <property type="match status" value="1"/>
</dbReference>
<comment type="caution">
    <text evidence="18">The sequence shown here is derived from an EMBL/GenBank/DDBJ whole genome shotgun (WGS) entry which is preliminary data.</text>
</comment>
<dbReference type="HAMAP" id="MF_00281">
    <property type="entry name" value="Phe_tRNA_synth_alpha1"/>
    <property type="match status" value="1"/>
</dbReference>
<dbReference type="SUPFAM" id="SSF55681">
    <property type="entry name" value="Class II aaRS and biotin synthetases"/>
    <property type="match status" value="1"/>
</dbReference>
<comment type="similarity">
    <text evidence="3">Belongs to the class-II aminoacyl-tRNA synthetase family. Phe-tRNA synthetase alpha subunit type 1 subfamily.</text>
</comment>
<keyword evidence="10" id="KW-0547">Nucleotide-binding</keyword>
<dbReference type="CDD" id="cd00496">
    <property type="entry name" value="PheRS_alpha_core"/>
    <property type="match status" value="1"/>
</dbReference>
<dbReference type="InterPro" id="IPR004188">
    <property type="entry name" value="Phe-tRNA_ligase_II_N"/>
</dbReference>
<dbReference type="GO" id="GO:0046872">
    <property type="term" value="F:metal ion binding"/>
    <property type="evidence" value="ECO:0007669"/>
    <property type="project" value="UniProtKB-KW"/>
</dbReference>
<keyword evidence="12" id="KW-0460">Magnesium</keyword>
<evidence type="ECO:0000256" key="2">
    <source>
        <dbReference type="ARBA" id="ARBA00004496"/>
    </source>
</evidence>
<keyword evidence="8 18" id="KW-0436">Ligase</keyword>
<dbReference type="EMBL" id="BLAB01000001">
    <property type="protein sequence ID" value="GER94004.1"/>
    <property type="molecule type" value="Genomic_DNA"/>
</dbReference>
<evidence type="ECO:0000256" key="6">
    <source>
        <dbReference type="ARBA" id="ARBA00015409"/>
    </source>
</evidence>
<evidence type="ECO:0000256" key="10">
    <source>
        <dbReference type="ARBA" id="ARBA00022741"/>
    </source>
</evidence>
<evidence type="ECO:0000256" key="9">
    <source>
        <dbReference type="ARBA" id="ARBA00022723"/>
    </source>
</evidence>
<dbReference type="InterPro" id="IPR002319">
    <property type="entry name" value="Phenylalanyl-tRNA_Synthase"/>
</dbReference>
<evidence type="ECO:0000313" key="18">
    <source>
        <dbReference type="EMBL" id="GER94004.1"/>
    </source>
</evidence>
<evidence type="ECO:0000256" key="11">
    <source>
        <dbReference type="ARBA" id="ARBA00022840"/>
    </source>
</evidence>
<sequence length="334" mass="38347">MEDLKQTFLEELKSVRNLADLSNIKVKYLGKKGIITSDLKSLSKVPPEERPLLGKRINEIKQFIETELDLQESRLKHEELKRQLLSESLDITLSGKFIPFGTLHPINKVLSEVTEIFIKMGFSVEEGPEVELDYYNFEALNIPRDHPARDMQDTFYISDDIVLRTHTSPVQIRVMEKRKPPVRFIAPGKVYRCDADITHTPMFHQVEGLMVDKGITFSNLKGVLEAFLHQMFGENIPVRFRPSFFPFTEPSAEVDIGCILCNGAGCRVCKTSGWLEIMGAGMVNPRVFEYVGYDPEEYSGFAFGMGIERIAMLKYSIDDIRLFFENDIRFLKQF</sequence>
<reference evidence="18" key="1">
    <citation type="submission" date="2019-10" db="EMBL/GenBank/DDBJ databases">
        <title>Metagenomic sequencing of thiosulfate-disproportionating enrichment culture.</title>
        <authorList>
            <person name="Umezawa K."/>
            <person name="Kojima H."/>
            <person name="Fukui M."/>
        </authorList>
    </citation>
    <scope>NUCLEOTIDE SEQUENCE</scope>
    <source>
        <strain evidence="18">45J</strain>
    </source>
</reference>
<evidence type="ECO:0000256" key="15">
    <source>
        <dbReference type="ARBA" id="ARBA00030612"/>
    </source>
</evidence>
<evidence type="ECO:0000256" key="14">
    <source>
        <dbReference type="ARBA" id="ARBA00023146"/>
    </source>
</evidence>
<organism evidence="18">
    <name type="scientific">hot springs metagenome</name>
    <dbReference type="NCBI Taxonomy" id="433727"/>
    <lineage>
        <taxon>unclassified sequences</taxon>
        <taxon>metagenomes</taxon>
        <taxon>ecological metagenomes</taxon>
    </lineage>
</organism>
<keyword evidence="11" id="KW-0067">ATP-binding</keyword>
<dbReference type="NCBIfam" id="TIGR00468">
    <property type="entry name" value="pheS"/>
    <property type="match status" value="1"/>
</dbReference>
<evidence type="ECO:0000256" key="5">
    <source>
        <dbReference type="ARBA" id="ARBA00012814"/>
    </source>
</evidence>
<dbReference type="InterPro" id="IPR022911">
    <property type="entry name" value="Phe_tRNA_ligase_alpha1_bac"/>
</dbReference>
<accession>A0A5J4KXN8</accession>
<evidence type="ECO:0000256" key="1">
    <source>
        <dbReference type="ARBA" id="ARBA00001946"/>
    </source>
</evidence>
<protein>
    <recommendedName>
        <fullName evidence="6">Phenylalanine--tRNA ligase alpha subunit</fullName>
        <ecNumber evidence="5">6.1.1.20</ecNumber>
    </recommendedName>
    <alternativeName>
        <fullName evidence="15">Phenylalanyl-tRNA synthetase alpha subunit</fullName>
    </alternativeName>
</protein>
<keyword evidence="7" id="KW-0963">Cytoplasm</keyword>
<keyword evidence="13" id="KW-0648">Protein biosynthesis</keyword>
<proteinExistence type="inferred from homology"/>
<dbReference type="InterPro" id="IPR006195">
    <property type="entry name" value="aa-tRNA-synth_II"/>
</dbReference>
<name>A0A5J4KXN8_9ZZZZ</name>
<dbReference type="GO" id="GO:0000049">
    <property type="term" value="F:tRNA binding"/>
    <property type="evidence" value="ECO:0007669"/>
    <property type="project" value="InterPro"/>
</dbReference>
<dbReference type="FunFam" id="3.30.930.10:FF:000003">
    <property type="entry name" value="Phenylalanine--tRNA ligase alpha subunit"/>
    <property type="match status" value="1"/>
</dbReference>
<dbReference type="Pfam" id="PF01409">
    <property type="entry name" value="tRNA-synt_2d"/>
    <property type="match status" value="1"/>
</dbReference>
<feature type="domain" description="Aminoacyl-transfer RNA synthetases class-II family profile" evidence="17">
    <location>
        <begin position="107"/>
        <end position="325"/>
    </location>
</feature>
<dbReference type="SUPFAM" id="SSF46589">
    <property type="entry name" value="tRNA-binding arm"/>
    <property type="match status" value="1"/>
</dbReference>
<dbReference type="PANTHER" id="PTHR11538:SF41">
    <property type="entry name" value="PHENYLALANINE--TRNA LIGASE, MITOCHONDRIAL"/>
    <property type="match status" value="1"/>
</dbReference>
<evidence type="ECO:0000256" key="13">
    <source>
        <dbReference type="ARBA" id="ARBA00022917"/>
    </source>
</evidence>
<dbReference type="GO" id="GO:0005524">
    <property type="term" value="F:ATP binding"/>
    <property type="evidence" value="ECO:0007669"/>
    <property type="project" value="UniProtKB-KW"/>
</dbReference>
<comment type="catalytic activity">
    <reaction evidence="16">
        <text>tRNA(Phe) + L-phenylalanine + ATP = L-phenylalanyl-tRNA(Phe) + AMP + diphosphate + H(+)</text>
        <dbReference type="Rhea" id="RHEA:19413"/>
        <dbReference type="Rhea" id="RHEA-COMP:9668"/>
        <dbReference type="Rhea" id="RHEA-COMP:9699"/>
        <dbReference type="ChEBI" id="CHEBI:15378"/>
        <dbReference type="ChEBI" id="CHEBI:30616"/>
        <dbReference type="ChEBI" id="CHEBI:33019"/>
        <dbReference type="ChEBI" id="CHEBI:58095"/>
        <dbReference type="ChEBI" id="CHEBI:78442"/>
        <dbReference type="ChEBI" id="CHEBI:78531"/>
        <dbReference type="ChEBI" id="CHEBI:456215"/>
        <dbReference type="EC" id="6.1.1.20"/>
    </reaction>
</comment>
<dbReference type="GO" id="GO:0005737">
    <property type="term" value="C:cytoplasm"/>
    <property type="evidence" value="ECO:0007669"/>
    <property type="project" value="UniProtKB-SubCell"/>
</dbReference>
<dbReference type="GO" id="GO:0006432">
    <property type="term" value="P:phenylalanyl-tRNA aminoacylation"/>
    <property type="evidence" value="ECO:0007669"/>
    <property type="project" value="InterPro"/>
</dbReference>
<dbReference type="PANTHER" id="PTHR11538">
    <property type="entry name" value="PHENYLALANYL-TRNA SYNTHETASE"/>
    <property type="match status" value="1"/>
</dbReference>
<evidence type="ECO:0000259" key="17">
    <source>
        <dbReference type="PROSITE" id="PS50862"/>
    </source>
</evidence>
<dbReference type="InterPro" id="IPR004529">
    <property type="entry name" value="Phe-tRNA-synth_IIc_asu"/>
</dbReference>
<dbReference type="InterPro" id="IPR010978">
    <property type="entry name" value="tRNA-bd_arm"/>
</dbReference>
<evidence type="ECO:0000256" key="16">
    <source>
        <dbReference type="ARBA" id="ARBA00049255"/>
    </source>
</evidence>
<dbReference type="GO" id="GO:0004826">
    <property type="term" value="F:phenylalanine-tRNA ligase activity"/>
    <property type="evidence" value="ECO:0007669"/>
    <property type="project" value="UniProtKB-EC"/>
</dbReference>
<comment type="subcellular location">
    <subcellularLocation>
        <location evidence="2">Cytoplasm</location>
    </subcellularLocation>
</comment>
<dbReference type="Gene3D" id="3.30.930.10">
    <property type="entry name" value="Bira Bifunctional Protein, Domain 2"/>
    <property type="match status" value="1"/>
</dbReference>
<evidence type="ECO:0000256" key="4">
    <source>
        <dbReference type="ARBA" id="ARBA00011209"/>
    </source>
</evidence>
<gene>
    <name evidence="18" type="ORF">A45J_1762</name>
</gene>
<keyword evidence="14" id="KW-0030">Aminoacyl-tRNA synthetase</keyword>
<comment type="subunit">
    <text evidence="4">Tetramer of two alpha and two beta subunits.</text>
</comment>